<keyword evidence="2" id="KW-1185">Reference proteome</keyword>
<sequence length="329" mass="35286">MFDIVALGELLIDFTYHGRSENGTRLFEQNPGGAPANVLCAASNLGLSTAFIGKVGKDMHGDYLRSVLEEKGVDTSGLISAEDVFTTLAFVKLSETGEREFSFSRKPGADTCLSAGEVKRELANGCRIFHFGSLSLTDEPSRSATIETVKAAKKAGAIISYDPNYRAPLWKSEKIAADTMKSVLSFADIVKISDEEVELITGESSPEAAAAYLFQEGISCAVITLGRNGAYTAVEGSSVLIPILDQDVPVVDTTGAGDAFWGGFLYQLAESGLRPKELGQDQLRNFTEFANAVASLCIQKRGGIPAMPTISMVKEFLAKRGNDNETQRD</sequence>
<reference evidence="1" key="1">
    <citation type="submission" date="2019-08" db="EMBL/GenBank/DDBJ databases">
        <title>Genome sequence of Clostridiales bacterium MT110.</title>
        <authorList>
            <person name="Cao J."/>
        </authorList>
    </citation>
    <scope>NUCLEOTIDE SEQUENCE</scope>
    <source>
        <strain evidence="1">MT110</strain>
    </source>
</reference>
<keyword evidence="1" id="KW-0808">Transferase</keyword>
<keyword evidence="1" id="KW-0418">Kinase</keyword>
<evidence type="ECO:0000313" key="2">
    <source>
        <dbReference type="Proteomes" id="UP000594014"/>
    </source>
</evidence>
<name>A0ACD1A8X2_9FIRM</name>
<protein>
    <submittedName>
        <fullName evidence="1">Carbohydrate kinase</fullName>
    </submittedName>
</protein>
<proteinExistence type="predicted"/>
<dbReference type="Proteomes" id="UP000594014">
    <property type="component" value="Chromosome"/>
</dbReference>
<organism evidence="1 2">
    <name type="scientific">Anoxybacterium hadale</name>
    <dbReference type="NCBI Taxonomy" id="3408580"/>
    <lineage>
        <taxon>Bacteria</taxon>
        <taxon>Bacillati</taxon>
        <taxon>Bacillota</taxon>
        <taxon>Clostridia</taxon>
        <taxon>Peptostreptococcales</taxon>
        <taxon>Anaerovoracaceae</taxon>
        <taxon>Anoxybacterium</taxon>
    </lineage>
</organism>
<evidence type="ECO:0000313" key="1">
    <source>
        <dbReference type="EMBL" id="QOX62883.1"/>
    </source>
</evidence>
<gene>
    <name evidence="1" type="ORF">FRZ06_05780</name>
</gene>
<accession>A0ACD1A8X2</accession>
<dbReference type="EMBL" id="CP042469">
    <property type="protein sequence ID" value="QOX62883.1"/>
    <property type="molecule type" value="Genomic_DNA"/>
</dbReference>